<dbReference type="InterPro" id="IPR005115">
    <property type="entry name" value="Gly_transporter"/>
</dbReference>
<sequence length="216" mass="21691">MSPGQLLAVLELVGVFAFALDGALTAMRAAHLDLFGVVALGVVTALGGGALRDVLLGSLPPASFSDWRYLFVATCGALVAFWGHPLLRRLSRPILLSDTAGLSLFCVTGSAIALEAGAGPGQAVLLGAVSAIGGGTLRDVLVRRVPTVLTGGLYAVPALLGATIAVAGGRLGADGLPLALAAGGSCAALRLLGLRYGWHAPRARLVPRQLDEPGGA</sequence>
<feature type="transmembrane region" description="Helical" evidence="7">
    <location>
        <begin position="34"/>
        <end position="55"/>
    </location>
</feature>
<dbReference type="Pfam" id="PF03458">
    <property type="entry name" value="Gly_transporter"/>
    <property type="match status" value="2"/>
</dbReference>
<feature type="domain" description="Glycine transporter" evidence="8">
    <location>
        <begin position="9"/>
        <end position="84"/>
    </location>
</feature>
<feature type="transmembrane region" description="Helical" evidence="7">
    <location>
        <begin position="94"/>
        <end position="114"/>
    </location>
</feature>
<evidence type="ECO:0000256" key="2">
    <source>
        <dbReference type="ARBA" id="ARBA00008193"/>
    </source>
</evidence>
<keyword evidence="5 7" id="KW-1133">Transmembrane helix</keyword>
<protein>
    <submittedName>
        <fullName evidence="9">Trimeric intracellular cation channel family protein</fullName>
    </submittedName>
</protein>
<dbReference type="EMBL" id="BAABIL010000405">
    <property type="protein sequence ID" value="GAA4985830.1"/>
    <property type="molecule type" value="Genomic_DNA"/>
</dbReference>
<evidence type="ECO:0000256" key="1">
    <source>
        <dbReference type="ARBA" id="ARBA00004651"/>
    </source>
</evidence>
<feature type="transmembrane region" description="Helical" evidence="7">
    <location>
        <begin position="178"/>
        <end position="198"/>
    </location>
</feature>
<reference evidence="10" key="1">
    <citation type="journal article" date="2019" name="Int. J. Syst. Evol. Microbiol.">
        <title>The Global Catalogue of Microorganisms (GCM) 10K type strain sequencing project: providing services to taxonomists for standard genome sequencing and annotation.</title>
        <authorList>
            <consortium name="The Broad Institute Genomics Platform"/>
            <consortium name="The Broad Institute Genome Sequencing Center for Infectious Disease"/>
            <person name="Wu L."/>
            <person name="Ma J."/>
        </authorList>
    </citation>
    <scope>NUCLEOTIDE SEQUENCE [LARGE SCALE GENOMIC DNA]</scope>
    <source>
        <strain evidence="10">JCM 18126</strain>
    </source>
</reference>
<evidence type="ECO:0000256" key="5">
    <source>
        <dbReference type="ARBA" id="ARBA00022989"/>
    </source>
</evidence>
<keyword evidence="4 7" id="KW-0812">Transmembrane</keyword>
<comment type="similarity">
    <text evidence="2">Belongs to the UPF0126 family.</text>
</comment>
<organism evidence="9 10">
    <name type="scientific">Kineococcus glutinatus</name>
    <dbReference type="NCBI Taxonomy" id="1070872"/>
    <lineage>
        <taxon>Bacteria</taxon>
        <taxon>Bacillati</taxon>
        <taxon>Actinomycetota</taxon>
        <taxon>Actinomycetes</taxon>
        <taxon>Kineosporiales</taxon>
        <taxon>Kineosporiaceae</taxon>
        <taxon>Kineococcus</taxon>
    </lineage>
</organism>
<evidence type="ECO:0000256" key="3">
    <source>
        <dbReference type="ARBA" id="ARBA00022475"/>
    </source>
</evidence>
<keyword evidence="6 7" id="KW-0472">Membrane</keyword>
<evidence type="ECO:0000256" key="7">
    <source>
        <dbReference type="SAM" id="Phobius"/>
    </source>
</evidence>
<comment type="caution">
    <text evidence="9">The sequence shown here is derived from an EMBL/GenBank/DDBJ whole genome shotgun (WGS) entry which is preliminary data.</text>
</comment>
<feature type="transmembrane region" description="Helical" evidence="7">
    <location>
        <begin position="67"/>
        <end position="87"/>
    </location>
</feature>
<dbReference type="Proteomes" id="UP001501195">
    <property type="component" value="Unassembled WGS sequence"/>
</dbReference>
<evidence type="ECO:0000256" key="4">
    <source>
        <dbReference type="ARBA" id="ARBA00022692"/>
    </source>
</evidence>
<feature type="transmembrane region" description="Helical" evidence="7">
    <location>
        <begin position="153"/>
        <end position="172"/>
    </location>
</feature>
<name>A0ABP9I289_9ACTN</name>
<evidence type="ECO:0000313" key="9">
    <source>
        <dbReference type="EMBL" id="GAA4985830.1"/>
    </source>
</evidence>
<accession>A0ABP9I289</accession>
<feature type="transmembrane region" description="Helical" evidence="7">
    <location>
        <begin position="6"/>
        <end position="27"/>
    </location>
</feature>
<dbReference type="PANTHER" id="PTHR30506:SF3">
    <property type="entry name" value="UPF0126 INNER MEMBRANE PROTEIN YADS-RELATED"/>
    <property type="match status" value="1"/>
</dbReference>
<proteinExistence type="inferred from homology"/>
<evidence type="ECO:0000259" key="8">
    <source>
        <dbReference type="Pfam" id="PF03458"/>
    </source>
</evidence>
<comment type="subcellular location">
    <subcellularLocation>
        <location evidence="1">Cell membrane</location>
        <topology evidence="1">Multi-pass membrane protein</topology>
    </subcellularLocation>
</comment>
<evidence type="ECO:0000256" key="6">
    <source>
        <dbReference type="ARBA" id="ARBA00023136"/>
    </source>
</evidence>
<feature type="transmembrane region" description="Helical" evidence="7">
    <location>
        <begin position="120"/>
        <end position="141"/>
    </location>
</feature>
<dbReference type="PANTHER" id="PTHR30506">
    <property type="entry name" value="INNER MEMBRANE PROTEIN"/>
    <property type="match status" value="1"/>
</dbReference>
<keyword evidence="3" id="KW-1003">Cell membrane</keyword>
<gene>
    <name evidence="9" type="ORF">GCM10023225_25520</name>
</gene>
<keyword evidence="10" id="KW-1185">Reference proteome</keyword>
<feature type="domain" description="Glycine transporter" evidence="8">
    <location>
        <begin position="96"/>
        <end position="167"/>
    </location>
</feature>
<evidence type="ECO:0000313" key="10">
    <source>
        <dbReference type="Proteomes" id="UP001501195"/>
    </source>
</evidence>